<evidence type="ECO:0000313" key="2">
    <source>
        <dbReference type="Proteomes" id="UP000004123"/>
    </source>
</evidence>
<dbReference type="Proteomes" id="UP000004123">
    <property type="component" value="Unassembled WGS sequence"/>
</dbReference>
<sequence length="65" mass="6959">MAHHQLVSQLVIFVSGLPAVKVRNRRHLVHGIVDISQGNVLTTVLSGTSVTFVSSIGTPSRLPMV</sequence>
<reference evidence="1 2" key="1">
    <citation type="submission" date="2011-04" db="EMBL/GenBank/DDBJ databases">
        <authorList>
            <person name="Muzny D."/>
            <person name="Qin X."/>
            <person name="Deng J."/>
            <person name="Jiang H."/>
            <person name="Liu Y."/>
            <person name="Qu J."/>
            <person name="Song X.-Z."/>
            <person name="Zhang L."/>
            <person name="Thornton R."/>
            <person name="Coyle M."/>
            <person name="Francisco L."/>
            <person name="Jackson L."/>
            <person name="Javaid M."/>
            <person name="Korchina V."/>
            <person name="Kovar C."/>
            <person name="Mata R."/>
            <person name="Mathew T."/>
            <person name="Ngo R."/>
            <person name="Nguyen L."/>
            <person name="Nguyen N."/>
            <person name="Okwuonu G."/>
            <person name="Ongeri F."/>
            <person name="Pham C."/>
            <person name="Simmons D."/>
            <person name="Wilczek-Boney K."/>
            <person name="Hale W."/>
            <person name="Jakkamsetti A."/>
            <person name="Pham P."/>
            <person name="Ruth R."/>
            <person name="San Lucas F."/>
            <person name="Warren J."/>
            <person name="Zhang J."/>
            <person name="Zhao Z."/>
            <person name="Zhou C."/>
            <person name="Zhu D."/>
            <person name="Lee S."/>
            <person name="Bess C."/>
            <person name="Blankenburg K."/>
            <person name="Forbes L."/>
            <person name="Fu Q."/>
            <person name="Gubbala S."/>
            <person name="Hirani K."/>
            <person name="Jayaseelan J.C."/>
            <person name="Lara F."/>
            <person name="Munidasa M."/>
            <person name="Palculict T."/>
            <person name="Patil S."/>
            <person name="Pu L.-L."/>
            <person name="Saada N."/>
            <person name="Tang L."/>
            <person name="Weissenberger G."/>
            <person name="Zhu Y."/>
            <person name="Hemphill L."/>
            <person name="Shang Y."/>
            <person name="Youmans B."/>
            <person name="Ayvaz T."/>
            <person name="Ross M."/>
            <person name="Santibanez J."/>
            <person name="Aqrawi P."/>
            <person name="Gross S."/>
            <person name="Joshi V."/>
            <person name="Fowler G."/>
            <person name="Nazareth L."/>
            <person name="Reid J."/>
            <person name="Worley K."/>
            <person name="Petrosino J."/>
            <person name="Highlander S."/>
            <person name="Gibbs R."/>
        </authorList>
    </citation>
    <scope>NUCLEOTIDE SEQUENCE [LARGE SCALE GENOMIC DNA]</scope>
    <source>
        <strain evidence="1 2">ATCC 700821</strain>
    </source>
</reference>
<dbReference type="HOGENOM" id="CLU_2846188_0_0_10"/>
<proteinExistence type="predicted"/>
<dbReference type="EMBL" id="AFPY01000118">
    <property type="protein sequence ID" value="EGQ13303.1"/>
    <property type="molecule type" value="Genomic_DNA"/>
</dbReference>
<comment type="caution">
    <text evidence="1">The sequence shown here is derived from an EMBL/GenBank/DDBJ whole genome shotgun (WGS) entry which is preliminary data.</text>
</comment>
<name>F9DLA5_9BACT</name>
<accession>F9DLA5</accession>
<protein>
    <submittedName>
        <fullName evidence="1">Uncharacterized protein</fullName>
    </submittedName>
</protein>
<gene>
    <name evidence="1" type="ORF">HMPREF9144_2447</name>
</gene>
<evidence type="ECO:0000313" key="1">
    <source>
        <dbReference type="EMBL" id="EGQ13303.1"/>
    </source>
</evidence>
<organism evidence="1 2">
    <name type="scientific">Prevotella pallens ATCC 700821</name>
    <dbReference type="NCBI Taxonomy" id="997353"/>
    <lineage>
        <taxon>Bacteria</taxon>
        <taxon>Pseudomonadati</taxon>
        <taxon>Bacteroidota</taxon>
        <taxon>Bacteroidia</taxon>
        <taxon>Bacteroidales</taxon>
        <taxon>Prevotellaceae</taxon>
        <taxon>Prevotella</taxon>
    </lineage>
</organism>
<dbReference type="AlphaFoldDB" id="F9DLA5"/>